<organism evidence="2 3">
    <name type="scientific">Solanum tuberosum</name>
    <name type="common">Potato</name>
    <dbReference type="NCBI Taxonomy" id="4113"/>
    <lineage>
        <taxon>Eukaryota</taxon>
        <taxon>Viridiplantae</taxon>
        <taxon>Streptophyta</taxon>
        <taxon>Embryophyta</taxon>
        <taxon>Tracheophyta</taxon>
        <taxon>Spermatophyta</taxon>
        <taxon>Magnoliopsida</taxon>
        <taxon>eudicotyledons</taxon>
        <taxon>Gunneridae</taxon>
        <taxon>Pentapetalae</taxon>
        <taxon>asterids</taxon>
        <taxon>lamiids</taxon>
        <taxon>Solanales</taxon>
        <taxon>Solanaceae</taxon>
        <taxon>Solanoideae</taxon>
        <taxon>Solaneae</taxon>
        <taxon>Solanum</taxon>
    </lineage>
</organism>
<name>M1DTH5_SOLTU</name>
<feature type="region of interest" description="Disordered" evidence="1">
    <location>
        <begin position="24"/>
        <end position="77"/>
    </location>
</feature>
<dbReference type="Proteomes" id="UP000011115">
    <property type="component" value="Unassembled WGS sequence"/>
</dbReference>
<reference evidence="2" key="2">
    <citation type="submission" date="2015-06" db="UniProtKB">
        <authorList>
            <consortium name="EnsemblPlants"/>
        </authorList>
    </citation>
    <scope>IDENTIFICATION</scope>
    <source>
        <strain evidence="2">DM1-3 516 R44</strain>
    </source>
</reference>
<dbReference type="InParanoid" id="M1DTH5"/>
<accession>M1DTH5</accession>
<dbReference type="PaxDb" id="4113-PGSC0003DMT400094136"/>
<evidence type="ECO:0000256" key="1">
    <source>
        <dbReference type="SAM" id="MobiDB-lite"/>
    </source>
</evidence>
<dbReference type="HOGENOM" id="CLU_1646663_0_0_1"/>
<evidence type="ECO:0000313" key="3">
    <source>
        <dbReference type="Proteomes" id="UP000011115"/>
    </source>
</evidence>
<dbReference type="AlphaFoldDB" id="M1DTH5"/>
<evidence type="ECO:0008006" key="4">
    <source>
        <dbReference type="Google" id="ProtNLM"/>
    </source>
</evidence>
<dbReference type="EnsemblPlants" id="PGSC0003DMT400094136">
    <property type="protein sequence ID" value="PGSC0003DMT400094136"/>
    <property type="gene ID" value="PGSC0003DMG400043707"/>
</dbReference>
<evidence type="ECO:0000313" key="2">
    <source>
        <dbReference type="EnsemblPlants" id="PGSC0003DMT400094136"/>
    </source>
</evidence>
<dbReference type="Gramene" id="PGSC0003DMT400094136">
    <property type="protein sequence ID" value="PGSC0003DMT400094136"/>
    <property type="gene ID" value="PGSC0003DMG400043707"/>
</dbReference>
<keyword evidence="3" id="KW-1185">Reference proteome</keyword>
<sequence>MLAALINQLDDLAKTIMEIEVQCKRKDRYTSPHERRRPKDDEGRSGKIAVEKCKLASKSSNRRTTEEVGDPDPDRCWTQESLTLESVKLGEARELLENHRPGRSGKVVQKCRLATKSSSWRTTEEVGDPDPDRCGTQESFTVESVKLGEARELLANHRPGR</sequence>
<proteinExistence type="predicted"/>
<reference evidence="3" key="1">
    <citation type="journal article" date="2011" name="Nature">
        <title>Genome sequence and analysis of the tuber crop potato.</title>
        <authorList>
            <consortium name="The Potato Genome Sequencing Consortium"/>
        </authorList>
    </citation>
    <scope>NUCLEOTIDE SEQUENCE [LARGE SCALE GENOMIC DNA]</scope>
    <source>
        <strain evidence="3">cv. DM1-3 516 R44</strain>
    </source>
</reference>
<protein>
    <recommendedName>
        <fullName evidence="4">Integrase core domain containing protein</fullName>
    </recommendedName>
</protein>
<feature type="compositionally biased region" description="Basic and acidic residues" evidence="1">
    <location>
        <begin position="24"/>
        <end position="54"/>
    </location>
</feature>